<dbReference type="EMBL" id="KV427695">
    <property type="protein sequence ID" value="KZT00140.1"/>
    <property type="molecule type" value="Genomic_DNA"/>
</dbReference>
<evidence type="ECO:0000313" key="1">
    <source>
        <dbReference type="EMBL" id="KZT00140.1"/>
    </source>
</evidence>
<dbReference type="Pfam" id="PF14223">
    <property type="entry name" value="Retrotran_gag_2"/>
    <property type="match status" value="1"/>
</dbReference>
<dbReference type="RefSeq" id="XP_040757880.1">
    <property type="nucleotide sequence ID" value="XM_040903119.1"/>
</dbReference>
<evidence type="ECO:0000313" key="2">
    <source>
        <dbReference type="Proteomes" id="UP000076871"/>
    </source>
</evidence>
<sequence length="219" mass="24365">SSVRIPHLAEDGSNWVLYKEQLRSAVTAKKLVRYLDGRDKEPTAPTAPGVDSDADEAYADAYDTWAAGHEAIKTLLYQTLPETLKLRIIPEKKASGAWKVVIAEYDNRGDFVQAELLRRMHALRCTEEKDPRPTLDKLQKLKAEFTTAGGAFAFAIATDFSKVKGAKLPKLTQILDSGASRHFDLVRSNFTTFWEIERKPITSADGRVFYATGEGDVCV</sequence>
<protein>
    <submittedName>
        <fullName evidence="1">Uncharacterized protein</fullName>
    </submittedName>
</protein>
<organism evidence="1 2">
    <name type="scientific">Laetiporus sulphureus 93-53</name>
    <dbReference type="NCBI Taxonomy" id="1314785"/>
    <lineage>
        <taxon>Eukaryota</taxon>
        <taxon>Fungi</taxon>
        <taxon>Dikarya</taxon>
        <taxon>Basidiomycota</taxon>
        <taxon>Agaricomycotina</taxon>
        <taxon>Agaricomycetes</taxon>
        <taxon>Polyporales</taxon>
        <taxon>Laetiporus</taxon>
    </lineage>
</organism>
<dbReference type="GeneID" id="63820150"/>
<dbReference type="AlphaFoldDB" id="A0A165B3A3"/>
<dbReference type="Proteomes" id="UP000076871">
    <property type="component" value="Unassembled WGS sequence"/>
</dbReference>
<accession>A0A165B3A3</accession>
<feature type="non-terminal residue" evidence="1">
    <location>
        <position position="219"/>
    </location>
</feature>
<name>A0A165B3A3_9APHY</name>
<keyword evidence="2" id="KW-1185">Reference proteome</keyword>
<dbReference type="OrthoDB" id="2752444at2759"/>
<gene>
    <name evidence="1" type="ORF">LAESUDRAFT_606225</name>
</gene>
<feature type="non-terminal residue" evidence="1">
    <location>
        <position position="1"/>
    </location>
</feature>
<dbReference type="InParanoid" id="A0A165B3A3"/>
<proteinExistence type="predicted"/>
<reference evidence="1 2" key="1">
    <citation type="journal article" date="2016" name="Mol. Biol. Evol.">
        <title>Comparative Genomics of Early-Diverging Mushroom-Forming Fungi Provides Insights into the Origins of Lignocellulose Decay Capabilities.</title>
        <authorList>
            <person name="Nagy L.G."/>
            <person name="Riley R."/>
            <person name="Tritt A."/>
            <person name="Adam C."/>
            <person name="Daum C."/>
            <person name="Floudas D."/>
            <person name="Sun H."/>
            <person name="Yadav J.S."/>
            <person name="Pangilinan J."/>
            <person name="Larsson K.H."/>
            <person name="Matsuura K."/>
            <person name="Barry K."/>
            <person name="Labutti K."/>
            <person name="Kuo R."/>
            <person name="Ohm R.A."/>
            <person name="Bhattacharya S.S."/>
            <person name="Shirouzu T."/>
            <person name="Yoshinaga Y."/>
            <person name="Martin F.M."/>
            <person name="Grigoriev I.V."/>
            <person name="Hibbett D.S."/>
        </authorList>
    </citation>
    <scope>NUCLEOTIDE SEQUENCE [LARGE SCALE GENOMIC DNA]</scope>
    <source>
        <strain evidence="1 2">93-53</strain>
    </source>
</reference>